<comment type="caution">
    <text evidence="3">The sequence shown here is derived from an EMBL/GenBank/DDBJ whole genome shotgun (WGS) entry which is preliminary data.</text>
</comment>
<name>A0A9D1UY67_9BACT</name>
<evidence type="ECO:0000259" key="2">
    <source>
        <dbReference type="Pfam" id="PF14322"/>
    </source>
</evidence>
<dbReference type="InterPro" id="IPR033985">
    <property type="entry name" value="SusD-like_N"/>
</dbReference>
<feature type="signal peptide" evidence="1">
    <location>
        <begin position="1"/>
        <end position="24"/>
    </location>
</feature>
<feature type="chain" id="PRO_5038408788" evidence="1">
    <location>
        <begin position="25"/>
        <end position="496"/>
    </location>
</feature>
<dbReference type="SUPFAM" id="SSF48452">
    <property type="entry name" value="TPR-like"/>
    <property type="match status" value="1"/>
</dbReference>
<sequence length="496" mass="56591">MKIYKSILCCAIAGLLFSSCNDWLDVQPETESKEENLFSEYRGFRSALTGCYMAMADDDAYGMRLTMTNIESLAGVWYFASEPYGTNADNYYLTLHDYNNDDAREAVQTIYSKMYNIIVQLNKIIRNAESNPGAFPNEQTQAVILGEAYALRAYCHLDILRLFGEVPGGTGEKVNLPYSEVAAFDERPEYCDFATYSEKLIADLTKAEELLKDNDPVFEYTFEDLNQPAYLDLEDTYLGYRQSRMNYWAVKALQARAYLYLGKTTEAYQAAMAVINGKDVNGEPVMTISGSSDRAEGYKACPNECLFYLSKPDVKTVAEVLIGGASSEYSASYLCTLPERIDDMFPENRADDNRYGTLMWNKQVQSNSGFYAATLKYYFLDDAENKTLYYQIVPMLRMSEVYLIAIETTPDLAEANRLYAEYMLQGCNVGLLEDAFDAGSDRSEMLIAEYRREFIAEGQLFYTYKRNQATRILWSEEEMADEDYILWNCVNTEFNP</sequence>
<dbReference type="Gene3D" id="1.25.40.390">
    <property type="match status" value="1"/>
</dbReference>
<evidence type="ECO:0000313" key="3">
    <source>
        <dbReference type="EMBL" id="HIX02584.1"/>
    </source>
</evidence>
<feature type="domain" description="SusD-like N-terminal" evidence="2">
    <location>
        <begin position="22"/>
        <end position="214"/>
    </location>
</feature>
<evidence type="ECO:0000256" key="1">
    <source>
        <dbReference type="SAM" id="SignalP"/>
    </source>
</evidence>
<dbReference type="Pfam" id="PF14322">
    <property type="entry name" value="SusD-like_3"/>
    <property type="match status" value="1"/>
</dbReference>
<organism evidence="3 4">
    <name type="scientific">Candidatus Odoribacter faecigallinarum</name>
    <dbReference type="NCBI Taxonomy" id="2838706"/>
    <lineage>
        <taxon>Bacteria</taxon>
        <taxon>Pseudomonadati</taxon>
        <taxon>Bacteroidota</taxon>
        <taxon>Bacteroidia</taxon>
        <taxon>Bacteroidales</taxon>
        <taxon>Odoribacteraceae</taxon>
        <taxon>Odoribacter</taxon>
    </lineage>
</organism>
<protein>
    <submittedName>
        <fullName evidence="3">RagB/SusD family nutrient uptake outer membrane protein</fullName>
    </submittedName>
</protein>
<accession>A0A9D1UY67</accession>
<evidence type="ECO:0000313" key="4">
    <source>
        <dbReference type="Proteomes" id="UP000824202"/>
    </source>
</evidence>
<dbReference type="EMBL" id="DXFT01000010">
    <property type="protein sequence ID" value="HIX02584.1"/>
    <property type="molecule type" value="Genomic_DNA"/>
</dbReference>
<dbReference type="Gene3D" id="1.25.40.900">
    <property type="match status" value="1"/>
</dbReference>
<keyword evidence="1" id="KW-0732">Signal</keyword>
<dbReference type="PROSITE" id="PS51257">
    <property type="entry name" value="PROKAR_LIPOPROTEIN"/>
    <property type="match status" value="1"/>
</dbReference>
<dbReference type="Proteomes" id="UP000824202">
    <property type="component" value="Unassembled WGS sequence"/>
</dbReference>
<gene>
    <name evidence="3" type="ORF">H9863_00495</name>
</gene>
<dbReference type="AlphaFoldDB" id="A0A9D1UY67"/>
<dbReference type="InterPro" id="IPR011990">
    <property type="entry name" value="TPR-like_helical_dom_sf"/>
</dbReference>
<proteinExistence type="predicted"/>
<reference evidence="3" key="2">
    <citation type="submission" date="2021-04" db="EMBL/GenBank/DDBJ databases">
        <authorList>
            <person name="Gilroy R."/>
        </authorList>
    </citation>
    <scope>NUCLEOTIDE SEQUENCE</scope>
    <source>
        <strain evidence="3">23274</strain>
    </source>
</reference>
<reference evidence="3" key="1">
    <citation type="journal article" date="2021" name="PeerJ">
        <title>Extensive microbial diversity within the chicken gut microbiome revealed by metagenomics and culture.</title>
        <authorList>
            <person name="Gilroy R."/>
            <person name="Ravi A."/>
            <person name="Getino M."/>
            <person name="Pursley I."/>
            <person name="Horton D.L."/>
            <person name="Alikhan N.F."/>
            <person name="Baker D."/>
            <person name="Gharbi K."/>
            <person name="Hall N."/>
            <person name="Watson M."/>
            <person name="Adriaenssens E.M."/>
            <person name="Foster-Nyarko E."/>
            <person name="Jarju S."/>
            <person name="Secka A."/>
            <person name="Antonio M."/>
            <person name="Oren A."/>
            <person name="Chaudhuri R.R."/>
            <person name="La Ragione R."/>
            <person name="Hildebrand F."/>
            <person name="Pallen M.J."/>
        </authorList>
    </citation>
    <scope>NUCLEOTIDE SEQUENCE</scope>
    <source>
        <strain evidence="3">23274</strain>
    </source>
</reference>